<dbReference type="EMBL" id="WMEZ01000002">
    <property type="protein sequence ID" value="MYL49695.1"/>
    <property type="molecule type" value="Genomic_DNA"/>
</dbReference>
<evidence type="ECO:0000313" key="3">
    <source>
        <dbReference type="Proteomes" id="UP000447393"/>
    </source>
</evidence>
<proteinExistence type="predicted"/>
<comment type="caution">
    <text evidence="2">The sequence shown here is derived from an EMBL/GenBank/DDBJ whole genome shotgun (WGS) entry which is preliminary data.</text>
</comment>
<dbReference type="Proteomes" id="UP000447393">
    <property type="component" value="Unassembled WGS sequence"/>
</dbReference>
<feature type="transmembrane region" description="Helical" evidence="1">
    <location>
        <begin position="142"/>
        <end position="158"/>
    </location>
</feature>
<evidence type="ECO:0000313" key="2">
    <source>
        <dbReference type="EMBL" id="MYL49695.1"/>
    </source>
</evidence>
<feature type="transmembrane region" description="Helical" evidence="1">
    <location>
        <begin position="84"/>
        <end position="104"/>
    </location>
</feature>
<accession>A0A845E246</accession>
<dbReference type="AlphaFoldDB" id="A0A845E246"/>
<evidence type="ECO:0000256" key="1">
    <source>
        <dbReference type="SAM" id="Phobius"/>
    </source>
</evidence>
<reference evidence="2 3" key="1">
    <citation type="submission" date="2019-11" db="EMBL/GenBank/DDBJ databases">
        <title>Genome sequences of 17 halophilic strains isolated from different environments.</title>
        <authorList>
            <person name="Furrow R.E."/>
        </authorList>
    </citation>
    <scope>NUCLEOTIDE SEQUENCE [LARGE SCALE GENOMIC DNA]</scope>
    <source>
        <strain evidence="2 3">22505_10_Sand</strain>
    </source>
</reference>
<dbReference type="OrthoDB" id="2968057at2"/>
<keyword evidence="1" id="KW-0472">Membrane</keyword>
<organism evidence="2 3">
    <name type="scientific">Halobacillus litoralis</name>
    <dbReference type="NCBI Taxonomy" id="45668"/>
    <lineage>
        <taxon>Bacteria</taxon>
        <taxon>Bacillati</taxon>
        <taxon>Bacillota</taxon>
        <taxon>Bacilli</taxon>
        <taxon>Bacillales</taxon>
        <taxon>Bacillaceae</taxon>
        <taxon>Halobacillus</taxon>
    </lineage>
</organism>
<keyword evidence="1" id="KW-0812">Transmembrane</keyword>
<keyword evidence="1" id="KW-1133">Transmembrane helix</keyword>
<gene>
    <name evidence="2" type="ORF">GLV98_09360</name>
</gene>
<sequence>MNRKLSGDESQMKVYKNTVPFLHYFIFILTALAIHLFLSPAPIQYVRSIICFGLVPACILYANHKQLWFRSNLRWVIRLSRRPILSSFIFIISVLASIDLISHLPLSNFVHLFLLGFGSLIYWAPLLLQCSFIQLQNYMRRFLYLVLTSLLFVLYHEASFYFSERADAEAFLYTGVMIMIIQLFSLIMEWAEAEKGTDPINVKGYFKSVSKN</sequence>
<protein>
    <submittedName>
        <fullName evidence="2">Uncharacterized protein</fullName>
    </submittedName>
</protein>
<dbReference type="RefSeq" id="WP_160914334.1">
    <property type="nucleotide sequence ID" value="NZ_WMEZ01000002.1"/>
</dbReference>
<feature type="transmembrane region" description="Helical" evidence="1">
    <location>
        <begin position="170"/>
        <end position="188"/>
    </location>
</feature>
<feature type="transmembrane region" description="Helical" evidence="1">
    <location>
        <begin position="44"/>
        <end position="63"/>
    </location>
</feature>
<name>A0A845E246_9BACI</name>
<feature type="transmembrane region" description="Helical" evidence="1">
    <location>
        <begin position="110"/>
        <end position="130"/>
    </location>
</feature>
<feature type="transmembrane region" description="Helical" evidence="1">
    <location>
        <begin position="21"/>
        <end position="38"/>
    </location>
</feature>